<dbReference type="InterPro" id="IPR037191">
    <property type="entry name" value="VPS9_dom_sf"/>
</dbReference>
<dbReference type="GO" id="GO:0005085">
    <property type="term" value="F:guanyl-nucleotide exchange factor activity"/>
    <property type="evidence" value="ECO:0007669"/>
    <property type="project" value="UniProtKB-KW"/>
</dbReference>
<evidence type="ECO:0000256" key="5">
    <source>
        <dbReference type="SAM" id="MobiDB-lite"/>
    </source>
</evidence>
<evidence type="ECO:0008006" key="11">
    <source>
        <dbReference type="Google" id="ProtNLM"/>
    </source>
</evidence>
<comment type="caution">
    <text evidence="9">The sequence shown here is derived from an EMBL/GenBank/DDBJ whole genome shotgun (WGS) entry which is preliminary data.</text>
</comment>
<evidence type="ECO:0000256" key="4">
    <source>
        <dbReference type="PROSITE-ProRule" id="PRU00168"/>
    </source>
</evidence>
<evidence type="ECO:0000256" key="3">
    <source>
        <dbReference type="PROSITE-ProRule" id="PRU00023"/>
    </source>
</evidence>
<dbReference type="Gene3D" id="1.20.1050.80">
    <property type="entry name" value="VPS9 domain"/>
    <property type="match status" value="1"/>
</dbReference>
<evidence type="ECO:0000313" key="8">
    <source>
        <dbReference type="EMBL" id="KAG2881548.1"/>
    </source>
</evidence>
<sequence length="1652" mass="182585">MSGRQIVSYLHATFCPPSRDTWTEANAPEAKPKKEAESALGASSCYLRALSLGLQESSVLPVHTILCAIYRSLLSYQVRVRREHGPSAVQDMNRSALDLHRAASDVLNQDMERNGGTASPGQLSFSTFLMDEVSPPVQLQKATKRPPPPPLPPLRAQGVSNAPPRRHNPPPDVSRRRGGSDGDIPVLEAARDSSGFRLDGADQAVVEVNSDDEGGAEAKVVVGEYDAEEDDFVPVLQTAEDALRAHRHMGSKKFSWRVSARRGVPTGKTVRVPDQETLLRMSTRSTELSSSYSSSNSLGSRRNSSSVRIERELVRSGWLYKQANVMKTWKRRYFVLIKRTNLATGEYWASLQYYKGNNFGKLRGEMHLQDGMSVRFLEPDETKRPFCFEVAGEDFSFVCSGSNDDDASAWVCLLQSLSGGGSSTIPPSAGLLGTVAASSLLQPSDGSKGNRIRTSTIDARSIRIVAELRRVLHTSKSPEAVKFKSFIGSFESRSSDALRQFRQFHATLTESIVKDHGARILAALKDPGNDDANGTIKAAEKKQDMLPISLDILRSAVSRHVEEVLFVPLQGKVNAFLRRVYHEEESSINRKVRWLQGKDQMYFNIPMHQVSWKEWRKASRILAQIAQVQLPAAKYDVLTSTIKEIQSTYAEEHDTIAELEPLETDDIIPIFTYVLSNSGLENLISLKTLLTELNGSCNVSIPAVLEDIFKDQITLSIDGDWRRNIITRGFVLVTVNGQNVVLWPFQDIMTLLLQSASPHRLAFIPGSSYFKILTSNKALWNVALIHACQRGDVFSVQMLLANGADVNYVAHECGSNTPLHVAVSALHFNVVSYMLQHGAKVKTIGECGRSALHMVGSPCLMPATMTTSSDMTKAANGTSATLSDSDKAVLVVKKLLAHGAPIDTVDIYGNTPVMLLAERGYLGAIDAIMEADSNVDLNARNWQRGMSALALAAKSGRANVVEGLLDYGAQVDIRTLHGETPLHFAAASASQRVCELLVEKGCDVDVRTSEGLTPLMIAVAKDHGMAMEKIAALSPSVPSPMGDNHHDGHHHHHQKTTVDLRSSIRVDNSSVISTMNYLVQSGADMSAVCEVYRTPLHYAALYGCDELFACLLAKMGDDSNAERCDLYGQSAVSMAEASRSSHARVSENMSNGDSTVTDDFCEMGDNDDDSDDEDMDEVEKADIPMSLTGRKDLSGKSLSIKDLVTEDNDGVEEIIAGTFDAIADFLLRYENYRLEELSALIWSCGYAANGSGDSYREMVDILRNMWKRYAVETAAGFYVRRMTLSALNKLVEILKHSVKKTRSVLSFCEGDYKALKQFICTAKQANPNLEFLDDDLFAAATGMEIITETMRRRMSLAGVWKTGEAKKSFVVKPEETLETLSEGRSTTITPWQPRGVNVGRSYPSEQRMTRLWILDLDPSIIAQQITLMQHYLFSKIKVSEVLASKRNAEKTPGYQRLRLLHNHISIWVVSQILMRSDVDQRAEILAYFIRVAGVLLSPLQNLDGFMAVMNAANDSSIFRLKKTWGRLPPQARDLWQELVPLTEKGARSLNKFTKEATPPLIPYMGVVIQNVLALQEYPDRVEGDLINFKKIRSIGFLIQKILSFQKTPYLLPTDKRVLEHICSTVPFMDGDACFARSLKIEPRVADAGSETS</sequence>
<gene>
    <name evidence="8" type="ORF">PC115_g22198</name>
    <name evidence="9" type="ORF">PC118_g22333</name>
</gene>
<dbReference type="SUPFAM" id="SSF50729">
    <property type="entry name" value="PH domain-like"/>
    <property type="match status" value="1"/>
</dbReference>
<feature type="repeat" description="ANK" evidence="3">
    <location>
        <begin position="814"/>
        <end position="846"/>
    </location>
</feature>
<evidence type="ECO:0000256" key="1">
    <source>
        <dbReference type="ARBA" id="ARBA00022737"/>
    </source>
</evidence>
<dbReference type="Gene3D" id="1.25.40.20">
    <property type="entry name" value="Ankyrin repeat-containing domain"/>
    <property type="match status" value="3"/>
</dbReference>
<accession>A0A8T1F326</accession>
<feature type="region of interest" description="Disordered" evidence="5">
    <location>
        <begin position="1037"/>
        <end position="1060"/>
    </location>
</feature>
<dbReference type="InterPro" id="IPR002110">
    <property type="entry name" value="Ankyrin_rpt"/>
</dbReference>
<dbReference type="InterPro" id="IPR003123">
    <property type="entry name" value="VPS9"/>
</dbReference>
<dbReference type="InterPro" id="IPR023578">
    <property type="entry name" value="Ras_GEF_dom_sf"/>
</dbReference>
<dbReference type="PROSITE" id="PS50088">
    <property type="entry name" value="ANK_REPEAT"/>
    <property type="match status" value="3"/>
</dbReference>
<evidence type="ECO:0000256" key="2">
    <source>
        <dbReference type="ARBA" id="ARBA00023043"/>
    </source>
</evidence>
<dbReference type="Pfam" id="PF00617">
    <property type="entry name" value="RasGEF"/>
    <property type="match status" value="1"/>
</dbReference>
<dbReference type="PROSITE" id="PS00720">
    <property type="entry name" value="RASGEF"/>
    <property type="match status" value="1"/>
</dbReference>
<dbReference type="SMART" id="SM00248">
    <property type="entry name" value="ANK"/>
    <property type="match status" value="7"/>
</dbReference>
<dbReference type="SMART" id="SM00233">
    <property type="entry name" value="PH"/>
    <property type="match status" value="1"/>
</dbReference>
<protein>
    <recommendedName>
        <fullName evidence="11">Ras guanine nucleotide exchange factor domain</fullName>
    </recommendedName>
</protein>
<keyword evidence="4" id="KW-0344">Guanine-nucleotide releasing factor</keyword>
<dbReference type="Pfam" id="PF00169">
    <property type="entry name" value="PH"/>
    <property type="match status" value="1"/>
</dbReference>
<organism evidence="9 10">
    <name type="scientific">Phytophthora cactorum</name>
    <dbReference type="NCBI Taxonomy" id="29920"/>
    <lineage>
        <taxon>Eukaryota</taxon>
        <taxon>Sar</taxon>
        <taxon>Stramenopiles</taxon>
        <taxon>Oomycota</taxon>
        <taxon>Peronosporomycetes</taxon>
        <taxon>Peronosporales</taxon>
        <taxon>Peronosporaceae</taxon>
        <taxon>Phytophthora</taxon>
    </lineage>
</organism>
<dbReference type="PROSITE" id="PS50009">
    <property type="entry name" value="RASGEF_CAT"/>
    <property type="match status" value="1"/>
</dbReference>
<dbReference type="InterPro" id="IPR019804">
    <property type="entry name" value="Ras_G-nucl-exch_fac_CS"/>
</dbReference>
<dbReference type="InterPro" id="IPR036964">
    <property type="entry name" value="RASGEF_cat_dom_sf"/>
</dbReference>
<dbReference type="Proteomes" id="UP000774804">
    <property type="component" value="Unassembled WGS sequence"/>
</dbReference>
<dbReference type="PANTHER" id="PTHR24126">
    <property type="entry name" value="ANKYRIN REPEAT, PH AND SEC7 DOMAIN CONTAINING PROTEIN SECG-RELATED"/>
    <property type="match status" value="1"/>
</dbReference>
<dbReference type="EMBL" id="RCMI01001755">
    <property type="protein sequence ID" value="KAG2881548.1"/>
    <property type="molecule type" value="Genomic_DNA"/>
</dbReference>
<evidence type="ECO:0000313" key="10">
    <source>
        <dbReference type="Proteomes" id="UP000697107"/>
    </source>
</evidence>
<dbReference type="GO" id="GO:0007264">
    <property type="term" value="P:small GTPase-mediated signal transduction"/>
    <property type="evidence" value="ECO:0007669"/>
    <property type="project" value="InterPro"/>
</dbReference>
<dbReference type="InterPro" id="IPR001849">
    <property type="entry name" value="PH_domain"/>
</dbReference>
<feature type="region of interest" description="Disordered" evidence="5">
    <location>
        <begin position="137"/>
        <end position="186"/>
    </location>
</feature>
<dbReference type="SMART" id="SM00147">
    <property type="entry name" value="RasGEF"/>
    <property type="match status" value="1"/>
</dbReference>
<keyword evidence="2 3" id="KW-0040">ANK repeat</keyword>
<dbReference type="SUPFAM" id="SSF48403">
    <property type="entry name" value="Ankyrin repeat"/>
    <property type="match status" value="1"/>
</dbReference>
<dbReference type="InterPro" id="IPR011993">
    <property type="entry name" value="PH-like_dom_sf"/>
</dbReference>
<proteinExistence type="predicted"/>
<evidence type="ECO:0000259" key="7">
    <source>
        <dbReference type="PROSITE" id="PS50009"/>
    </source>
</evidence>
<dbReference type="EMBL" id="RCML01001717">
    <property type="protein sequence ID" value="KAG2960781.1"/>
    <property type="molecule type" value="Genomic_DNA"/>
</dbReference>
<feature type="domain" description="PH" evidence="6">
    <location>
        <begin position="312"/>
        <end position="419"/>
    </location>
</feature>
<dbReference type="VEuPathDB" id="FungiDB:PC110_g11494"/>
<dbReference type="InterPro" id="IPR036770">
    <property type="entry name" value="Ankyrin_rpt-contain_sf"/>
</dbReference>
<dbReference type="Pfam" id="PF02204">
    <property type="entry name" value="VPS9"/>
    <property type="match status" value="1"/>
</dbReference>
<dbReference type="Gene3D" id="2.30.29.30">
    <property type="entry name" value="Pleckstrin-homology domain (PH domain)/Phosphotyrosine-binding domain (PTB)"/>
    <property type="match status" value="1"/>
</dbReference>
<evidence type="ECO:0000259" key="6">
    <source>
        <dbReference type="PROSITE" id="PS50003"/>
    </source>
</evidence>
<dbReference type="Pfam" id="PF13606">
    <property type="entry name" value="Ank_3"/>
    <property type="match status" value="1"/>
</dbReference>
<dbReference type="SUPFAM" id="SSF109993">
    <property type="entry name" value="VPS9 domain"/>
    <property type="match status" value="1"/>
</dbReference>
<keyword evidence="1" id="KW-0677">Repeat</keyword>
<dbReference type="PROSITE" id="PS50297">
    <property type="entry name" value="ANK_REP_REGION"/>
    <property type="match status" value="3"/>
</dbReference>
<dbReference type="PROSITE" id="PS50003">
    <property type="entry name" value="PH_DOMAIN"/>
    <property type="match status" value="1"/>
</dbReference>
<name>A0A8T1F326_9STRA</name>
<feature type="repeat" description="ANK" evidence="3">
    <location>
        <begin position="944"/>
        <end position="976"/>
    </location>
</feature>
<evidence type="ECO:0000313" key="9">
    <source>
        <dbReference type="EMBL" id="KAG2960781.1"/>
    </source>
</evidence>
<dbReference type="Pfam" id="PF12796">
    <property type="entry name" value="Ank_2"/>
    <property type="match status" value="3"/>
</dbReference>
<dbReference type="SUPFAM" id="SSF48366">
    <property type="entry name" value="Ras GEF"/>
    <property type="match status" value="1"/>
</dbReference>
<feature type="region of interest" description="Disordered" evidence="5">
    <location>
        <begin position="280"/>
        <end position="303"/>
    </location>
</feature>
<dbReference type="Proteomes" id="UP000697107">
    <property type="component" value="Unassembled WGS sequence"/>
</dbReference>
<dbReference type="InterPro" id="IPR001895">
    <property type="entry name" value="RASGEF_cat_dom"/>
</dbReference>
<dbReference type="Gene3D" id="1.10.840.10">
    <property type="entry name" value="Ras guanine-nucleotide exchange factors catalytic domain"/>
    <property type="match status" value="1"/>
</dbReference>
<reference evidence="9" key="1">
    <citation type="submission" date="2018-10" db="EMBL/GenBank/DDBJ databases">
        <title>Effector identification in a new, highly contiguous assembly of the strawberry crown rot pathogen Phytophthora cactorum.</title>
        <authorList>
            <person name="Armitage A.D."/>
            <person name="Nellist C.F."/>
            <person name="Bates H."/>
            <person name="Vickerstaff R.J."/>
            <person name="Harrison R.J."/>
        </authorList>
    </citation>
    <scope>NUCLEOTIDE SEQUENCE</scope>
    <source>
        <strain evidence="8">4032</strain>
        <strain evidence="9">P415</strain>
    </source>
</reference>
<feature type="domain" description="Ras-GEF" evidence="7">
    <location>
        <begin position="1417"/>
        <end position="1643"/>
    </location>
</feature>
<feature type="repeat" description="ANK" evidence="3">
    <location>
        <begin position="977"/>
        <end position="1009"/>
    </location>
</feature>